<feature type="site" description="Transition state stabilizer" evidence="7">
    <location>
        <position position="15"/>
    </location>
</feature>
<dbReference type="InterPro" id="IPR018294">
    <property type="entry name" value="ISPD_synthase_CS"/>
</dbReference>
<dbReference type="EMBL" id="JACNIG010000234">
    <property type="protein sequence ID" value="MBC8432579.1"/>
    <property type="molecule type" value="Genomic_DNA"/>
</dbReference>
<evidence type="ECO:0000256" key="6">
    <source>
        <dbReference type="ARBA" id="ARBA00023229"/>
    </source>
</evidence>
<comment type="pathway">
    <text evidence="2 7">Isoprenoid biosynthesis; isopentenyl diphosphate biosynthesis via DXP pathway; isopentenyl diphosphate from 1-deoxy-D-xylulose 5-phosphate: step 2/6.</text>
</comment>
<comment type="caution">
    <text evidence="8">The sequence shown here is derived from an EMBL/GenBank/DDBJ whole genome shotgun (WGS) entry which is preliminary data.</text>
</comment>
<feature type="site" description="Transition state stabilizer" evidence="7">
    <location>
        <position position="22"/>
    </location>
</feature>
<evidence type="ECO:0000256" key="7">
    <source>
        <dbReference type="HAMAP-Rule" id="MF_00108"/>
    </source>
</evidence>
<reference evidence="8 9" key="1">
    <citation type="submission" date="2020-08" db="EMBL/GenBank/DDBJ databases">
        <title>Bridging the membrane lipid divide: bacteria of the FCB group superphylum have the potential to synthesize archaeal ether lipids.</title>
        <authorList>
            <person name="Villanueva L."/>
            <person name="Von Meijenfeldt F.A.B."/>
            <person name="Westbye A.B."/>
            <person name="Yadav S."/>
            <person name="Hopmans E.C."/>
            <person name="Dutilh B.E."/>
            <person name="Sinninghe Damste J.S."/>
        </authorList>
    </citation>
    <scope>NUCLEOTIDE SEQUENCE [LARGE SCALE GENOMIC DNA]</scope>
    <source>
        <strain evidence="8">NIOZ-UU17</strain>
    </source>
</reference>
<dbReference type="FunFam" id="3.90.550.10:FF:000003">
    <property type="entry name" value="2-C-methyl-D-erythritol 4-phosphate cytidylyltransferase"/>
    <property type="match status" value="1"/>
</dbReference>
<dbReference type="InterPro" id="IPR050088">
    <property type="entry name" value="IspD/TarI_cytidylyltransf_bact"/>
</dbReference>
<evidence type="ECO:0000256" key="3">
    <source>
        <dbReference type="ARBA" id="ARBA00009789"/>
    </source>
</evidence>
<evidence type="ECO:0000313" key="9">
    <source>
        <dbReference type="Proteomes" id="UP000605201"/>
    </source>
</evidence>
<dbReference type="SUPFAM" id="SSF53448">
    <property type="entry name" value="Nucleotide-diphospho-sugar transferases"/>
    <property type="match status" value="1"/>
</dbReference>
<dbReference type="PANTHER" id="PTHR32125">
    <property type="entry name" value="2-C-METHYL-D-ERYTHRITOL 4-PHOSPHATE CYTIDYLYLTRANSFERASE, CHLOROPLASTIC"/>
    <property type="match status" value="1"/>
</dbReference>
<evidence type="ECO:0000313" key="8">
    <source>
        <dbReference type="EMBL" id="MBC8432579.1"/>
    </source>
</evidence>
<keyword evidence="6 7" id="KW-0414">Isoprene biosynthesis</keyword>
<comment type="catalytic activity">
    <reaction evidence="1 7">
        <text>2-C-methyl-D-erythritol 4-phosphate + CTP + H(+) = 4-CDP-2-C-methyl-D-erythritol + diphosphate</text>
        <dbReference type="Rhea" id="RHEA:13429"/>
        <dbReference type="ChEBI" id="CHEBI:15378"/>
        <dbReference type="ChEBI" id="CHEBI:33019"/>
        <dbReference type="ChEBI" id="CHEBI:37563"/>
        <dbReference type="ChEBI" id="CHEBI:57823"/>
        <dbReference type="ChEBI" id="CHEBI:58262"/>
        <dbReference type="EC" id="2.7.7.60"/>
    </reaction>
</comment>
<dbReference type="PROSITE" id="PS01295">
    <property type="entry name" value="ISPD"/>
    <property type="match status" value="1"/>
</dbReference>
<dbReference type="PANTHER" id="PTHR32125:SF4">
    <property type="entry name" value="2-C-METHYL-D-ERYTHRITOL 4-PHOSPHATE CYTIDYLYLTRANSFERASE, CHLOROPLASTIC"/>
    <property type="match status" value="1"/>
</dbReference>
<dbReference type="Proteomes" id="UP000605201">
    <property type="component" value="Unassembled WGS sequence"/>
</dbReference>
<comment type="similarity">
    <text evidence="3 7">Belongs to the IspD/TarI cytidylyltransferase family. IspD subfamily.</text>
</comment>
<dbReference type="HAMAP" id="MF_00108">
    <property type="entry name" value="IspD"/>
    <property type="match status" value="1"/>
</dbReference>
<dbReference type="CDD" id="cd02516">
    <property type="entry name" value="CDP-ME_synthetase"/>
    <property type="match status" value="1"/>
</dbReference>
<dbReference type="Gene3D" id="3.90.550.10">
    <property type="entry name" value="Spore Coat Polysaccharide Biosynthesis Protein SpsA, Chain A"/>
    <property type="match status" value="1"/>
</dbReference>
<dbReference type="InterPro" id="IPR029044">
    <property type="entry name" value="Nucleotide-diphossugar_trans"/>
</dbReference>
<feature type="site" description="Positions MEP for the nucleophilic attack" evidence="7">
    <location>
        <position position="155"/>
    </location>
</feature>
<proteinExistence type="inferred from homology"/>
<evidence type="ECO:0000256" key="1">
    <source>
        <dbReference type="ARBA" id="ARBA00001282"/>
    </source>
</evidence>
<evidence type="ECO:0000256" key="4">
    <source>
        <dbReference type="ARBA" id="ARBA00022679"/>
    </source>
</evidence>
<name>A0A8J6NYY2_9BACT</name>
<dbReference type="GO" id="GO:0050518">
    <property type="term" value="F:2-C-methyl-D-erythritol 4-phosphate cytidylyltransferase activity"/>
    <property type="evidence" value="ECO:0007669"/>
    <property type="project" value="UniProtKB-UniRule"/>
</dbReference>
<protein>
    <recommendedName>
        <fullName evidence="7">2-C-methyl-D-erythritol 4-phosphate cytidylyltransferase</fullName>
        <ecNumber evidence="7">2.7.7.60</ecNumber>
    </recommendedName>
    <alternativeName>
        <fullName evidence="7">4-diphosphocytidyl-2C-methyl-D-erythritol synthase</fullName>
    </alternativeName>
    <alternativeName>
        <fullName evidence="7">MEP cytidylyltransferase</fullName>
        <shortName evidence="7">MCT</shortName>
    </alternativeName>
</protein>
<dbReference type="InterPro" id="IPR034683">
    <property type="entry name" value="IspD/TarI"/>
</dbReference>
<comment type="function">
    <text evidence="7">Catalyzes the formation of 4-diphosphocytidyl-2-C-methyl-D-erythritol from CTP and 2-C-methyl-D-erythritol 4-phosphate (MEP).</text>
</comment>
<dbReference type="InterPro" id="IPR001228">
    <property type="entry name" value="IspD"/>
</dbReference>
<evidence type="ECO:0000256" key="2">
    <source>
        <dbReference type="ARBA" id="ARBA00004787"/>
    </source>
</evidence>
<dbReference type="EC" id="2.7.7.60" evidence="7"/>
<gene>
    <name evidence="7 8" type="primary">ispD</name>
    <name evidence="8" type="ORF">H8D96_11755</name>
</gene>
<keyword evidence="5 7" id="KW-0548">Nucleotidyltransferase</keyword>
<sequence length="228" mass="24910">MMISAIIVAAGKGIRMNHSVRKQYLLIADRPVLGHTLLVFDACELIDEVFVVISKEDFDFCQDNLIPPLNLKKKINLVSGGTERQDSVYNGLLALSPKTDTVVIHDGVRPFVGPEELAACITGVEETGACILGIPAGDTLKHVGKTGRIEKTLARDNIWLAQTPQVFKYELILKAHETARRDGFKGTDDALLLERLGIDVKIIPGSKTNIKITTPQDLDLAKAILMVS</sequence>
<dbReference type="UniPathway" id="UPA00056">
    <property type="reaction ID" value="UER00093"/>
</dbReference>
<accession>A0A8J6NYY2</accession>
<dbReference type="AlphaFoldDB" id="A0A8J6NYY2"/>
<evidence type="ECO:0000256" key="5">
    <source>
        <dbReference type="ARBA" id="ARBA00022695"/>
    </source>
</evidence>
<feature type="site" description="Positions MEP for the nucleophilic attack" evidence="7">
    <location>
        <position position="211"/>
    </location>
</feature>
<dbReference type="GO" id="GO:0019288">
    <property type="term" value="P:isopentenyl diphosphate biosynthetic process, methylerythritol 4-phosphate pathway"/>
    <property type="evidence" value="ECO:0007669"/>
    <property type="project" value="UniProtKB-UniRule"/>
</dbReference>
<organism evidence="8 9">
    <name type="scientific">Candidatus Desulfatibia vada</name>
    <dbReference type="NCBI Taxonomy" id="2841696"/>
    <lineage>
        <taxon>Bacteria</taxon>
        <taxon>Pseudomonadati</taxon>
        <taxon>Thermodesulfobacteriota</taxon>
        <taxon>Desulfobacteria</taxon>
        <taxon>Desulfobacterales</taxon>
        <taxon>Desulfobacterales incertae sedis</taxon>
        <taxon>Candidatus Desulfatibia</taxon>
    </lineage>
</organism>
<dbReference type="Pfam" id="PF01128">
    <property type="entry name" value="IspD"/>
    <property type="match status" value="1"/>
</dbReference>
<dbReference type="NCBIfam" id="TIGR00453">
    <property type="entry name" value="ispD"/>
    <property type="match status" value="1"/>
</dbReference>
<keyword evidence="4 7" id="KW-0808">Transferase</keyword>